<evidence type="ECO:0000313" key="2">
    <source>
        <dbReference type="EMBL" id="JAA69522.1"/>
    </source>
</evidence>
<dbReference type="EMBL" id="GADI01004286">
    <property type="protein sequence ID" value="JAA69522.1"/>
    <property type="molecule type" value="mRNA"/>
</dbReference>
<proteinExistence type="evidence at transcript level"/>
<dbReference type="Gene3D" id="2.170.15.10">
    <property type="entry name" value="Proaerolysin, chain A, domain 3"/>
    <property type="match status" value="1"/>
</dbReference>
<dbReference type="InterPro" id="IPR004991">
    <property type="entry name" value="Aerolysin-like"/>
</dbReference>
<accession>A0A0K8RED0</accession>
<keyword evidence="1" id="KW-0732">Signal</keyword>
<dbReference type="Pfam" id="PF03318">
    <property type="entry name" value="ETX_MTX2"/>
    <property type="match status" value="1"/>
</dbReference>
<sequence>MRGLTTLVATLLLRGLCLCKEVEAVKINQPVHKQVSERAKETVVFDFDGAVKNFVENESKHNKVPVTWWDMHGEHVHLREYAYKYKTYKVTATAGNVDYGTETSKRNEPNVVHTQVVKNEQSQSQKVTVSRTVVHKKTASWTTETAFRSSFSVKASASIKEIVTLESQLEIGLDYRSGRGEVHTESETFTLQQEVTVPPNKTVRIQWIVTDTVTTVPWTAPVTVEGWIAVWYESRVKGHHLWFYSITWVWDPFLKRLGPNKAQFTATGMYRAVNAHESHLHVTESDLLQERSGKSDANAYDIPLNLTILRNAAES</sequence>
<dbReference type="InterPro" id="IPR053280">
    <property type="entry name" value="Aerolysin-like_pore-former"/>
</dbReference>
<dbReference type="SUPFAM" id="SSF56973">
    <property type="entry name" value="Aerolisin/ETX pore-forming domain"/>
    <property type="match status" value="1"/>
</dbReference>
<evidence type="ECO:0000256" key="1">
    <source>
        <dbReference type="SAM" id="SignalP"/>
    </source>
</evidence>
<feature type="chain" id="PRO_5005517130" evidence="1">
    <location>
        <begin position="20"/>
        <end position="315"/>
    </location>
</feature>
<protein>
    <submittedName>
        <fullName evidence="2">Putative cytotoxin-like protein</fullName>
    </submittedName>
</protein>
<dbReference type="AlphaFoldDB" id="A0A0K8RED0"/>
<name>A0A0K8RED0_IXORI</name>
<feature type="signal peptide" evidence="1">
    <location>
        <begin position="1"/>
        <end position="19"/>
    </location>
</feature>
<organism evidence="2">
    <name type="scientific">Ixodes ricinus</name>
    <name type="common">Common tick</name>
    <name type="synonym">Acarus ricinus</name>
    <dbReference type="NCBI Taxonomy" id="34613"/>
    <lineage>
        <taxon>Eukaryota</taxon>
        <taxon>Metazoa</taxon>
        <taxon>Ecdysozoa</taxon>
        <taxon>Arthropoda</taxon>
        <taxon>Chelicerata</taxon>
        <taxon>Arachnida</taxon>
        <taxon>Acari</taxon>
        <taxon>Parasitiformes</taxon>
        <taxon>Ixodida</taxon>
        <taxon>Ixodoidea</taxon>
        <taxon>Ixodidae</taxon>
        <taxon>Ixodinae</taxon>
        <taxon>Ixodes</taxon>
    </lineage>
</organism>
<dbReference type="PANTHER" id="PTHR34007">
    <property type="entry name" value="AEROLYSIN-LIKE PROTEIN-RELATED"/>
    <property type="match status" value="1"/>
</dbReference>
<dbReference type="PANTHER" id="PTHR34007:SF1">
    <property type="entry name" value="AEROLYSIN-LIKE PROTEIN-RELATED"/>
    <property type="match status" value="1"/>
</dbReference>
<reference evidence="2" key="1">
    <citation type="submission" date="2012-12" db="EMBL/GenBank/DDBJ databases">
        <title>Identification and characterization of a phenylalanine ammonia-lyase gene family in Isatis indigotica Fort.</title>
        <authorList>
            <person name="Liu Q."/>
            <person name="Chen J."/>
            <person name="Zhou X."/>
            <person name="Di P."/>
            <person name="Xiao Y."/>
            <person name="Xuan H."/>
            <person name="Zhang L."/>
            <person name="Chen W."/>
        </authorList>
    </citation>
    <scope>NUCLEOTIDE SEQUENCE</scope>
    <source>
        <tissue evidence="2">Salivary gland</tissue>
    </source>
</reference>